<feature type="domain" description="DinB-like" evidence="1">
    <location>
        <begin position="24"/>
        <end position="147"/>
    </location>
</feature>
<gene>
    <name evidence="2" type="ORF">AAG747_15540</name>
</gene>
<dbReference type="Gene3D" id="1.20.120.450">
    <property type="entry name" value="dinb family like domain"/>
    <property type="match status" value="1"/>
</dbReference>
<dbReference type="Proteomes" id="UP001403385">
    <property type="component" value="Unassembled WGS sequence"/>
</dbReference>
<evidence type="ECO:0000313" key="2">
    <source>
        <dbReference type="EMBL" id="MEN7549336.1"/>
    </source>
</evidence>
<dbReference type="InterPro" id="IPR024775">
    <property type="entry name" value="DinB-like"/>
</dbReference>
<name>A0AAW9SF37_9BACT</name>
<proteinExistence type="predicted"/>
<organism evidence="2 3">
    <name type="scientific">Rapidithrix thailandica</name>
    <dbReference type="NCBI Taxonomy" id="413964"/>
    <lineage>
        <taxon>Bacteria</taxon>
        <taxon>Pseudomonadati</taxon>
        <taxon>Bacteroidota</taxon>
        <taxon>Cytophagia</taxon>
        <taxon>Cytophagales</taxon>
        <taxon>Flammeovirgaceae</taxon>
        <taxon>Rapidithrix</taxon>
    </lineage>
</organism>
<sequence>MNIQETIQNLKELHSGNPWHGTAILPILQGVAYDKVNRKTAHQSNSIGQILEHMLSWRSFIQRKLEGDKPFDIQVNSRADWNKDKTYTQEEWQTLIDEFEKSHQTLCKIIASLDKDFLLKTVPGRNYDYTFLLNGLSQHDLYHIGQIALLNSLL</sequence>
<dbReference type="SUPFAM" id="SSF109854">
    <property type="entry name" value="DinB/YfiT-like putative metalloenzymes"/>
    <property type="match status" value="1"/>
</dbReference>
<dbReference type="Pfam" id="PF12867">
    <property type="entry name" value="DinB_2"/>
    <property type="match status" value="1"/>
</dbReference>
<comment type="caution">
    <text evidence="2">The sequence shown here is derived from an EMBL/GenBank/DDBJ whole genome shotgun (WGS) entry which is preliminary data.</text>
</comment>
<keyword evidence="3" id="KW-1185">Reference proteome</keyword>
<dbReference type="AlphaFoldDB" id="A0AAW9SF37"/>
<evidence type="ECO:0000259" key="1">
    <source>
        <dbReference type="Pfam" id="PF12867"/>
    </source>
</evidence>
<reference evidence="2 3" key="1">
    <citation type="submission" date="2024-04" db="EMBL/GenBank/DDBJ databases">
        <title>Novel genus in family Flammeovirgaceae.</title>
        <authorList>
            <person name="Nguyen T.H."/>
            <person name="Vuong T.Q."/>
            <person name="Le H."/>
            <person name="Kim S.-G."/>
        </authorList>
    </citation>
    <scope>NUCLEOTIDE SEQUENCE [LARGE SCALE GENOMIC DNA]</scope>
    <source>
        <strain evidence="2 3">JCM 23209</strain>
    </source>
</reference>
<dbReference type="EMBL" id="JBDKWZ010000008">
    <property type="protein sequence ID" value="MEN7549336.1"/>
    <property type="molecule type" value="Genomic_DNA"/>
</dbReference>
<dbReference type="RefSeq" id="WP_346822112.1">
    <property type="nucleotide sequence ID" value="NZ_JBDKWZ010000008.1"/>
</dbReference>
<dbReference type="InterPro" id="IPR034660">
    <property type="entry name" value="DinB/YfiT-like"/>
</dbReference>
<evidence type="ECO:0000313" key="3">
    <source>
        <dbReference type="Proteomes" id="UP001403385"/>
    </source>
</evidence>
<protein>
    <submittedName>
        <fullName evidence="2">DinB family protein</fullName>
    </submittedName>
</protein>
<accession>A0AAW9SF37</accession>